<gene>
    <name evidence="1" type="ORF">PORY_000388</name>
</gene>
<comment type="caution">
    <text evidence="1">The sequence shown here is derived from an EMBL/GenBank/DDBJ whole genome shotgun (WGS) entry which is preliminary data.</text>
</comment>
<organism evidence="1 2">
    <name type="scientific">Pneumocystis oryctolagi</name>
    <dbReference type="NCBI Taxonomy" id="42067"/>
    <lineage>
        <taxon>Eukaryota</taxon>
        <taxon>Fungi</taxon>
        <taxon>Dikarya</taxon>
        <taxon>Ascomycota</taxon>
        <taxon>Taphrinomycotina</taxon>
        <taxon>Pneumocystomycetes</taxon>
        <taxon>Pneumocystaceae</taxon>
        <taxon>Pneumocystis</taxon>
    </lineage>
</organism>
<dbReference type="EMBL" id="JABTEG010000001">
    <property type="protein sequence ID" value="KAG4306400.1"/>
    <property type="molecule type" value="Genomic_DNA"/>
</dbReference>
<keyword evidence="2" id="KW-1185">Reference proteome</keyword>
<reference evidence="1 2" key="1">
    <citation type="journal article" date="2021" name="Commun. Biol.">
        <title>Genomic insights into the host specific adaptation of the Pneumocystis genus.</title>
        <authorList>
            <person name="Cisse O.H."/>
            <person name="Ma L."/>
            <person name="Dekker J.P."/>
            <person name="Khil P.P."/>
            <person name="Youn J.-H."/>
            <person name="Brenchley J.M."/>
            <person name="Blair R."/>
            <person name="Pahar B."/>
            <person name="Chabe M."/>
            <person name="Van Rompay K.K.A."/>
            <person name="Keesler R."/>
            <person name="Sukura A."/>
            <person name="Hirsch V."/>
            <person name="Kutty G."/>
            <person name="Liu Y."/>
            <person name="Peng L."/>
            <person name="Chen J."/>
            <person name="Song J."/>
            <person name="Weissenbacher-Lang C."/>
            <person name="Xu J."/>
            <person name="Upham N.S."/>
            <person name="Stajich J.E."/>
            <person name="Cuomo C.A."/>
            <person name="Cushion M.T."/>
            <person name="Kovacs J.A."/>
        </authorList>
    </citation>
    <scope>NUCLEOTIDE SEQUENCE [LARGE SCALE GENOMIC DNA]</scope>
    <source>
        <strain evidence="1 2">RABM</strain>
    </source>
</reference>
<accession>A0ACB7CGQ2</accession>
<sequence length="791" mass="94218">MLKWSEKYVNYKKAKKLVTKVAKKGTQGSLDYEISYENSFINNLLKNQNLDDFFKNNLDYNKNSDVYSFKKIDEPTELTLNAKLTANPNEKKSYENSKIYNKNLLFSTKSIDNIHTGHKKIDFNDINSKPYNKLFDTNNEIFQFFIFLNEELQKVNSFYKEKEKEAILRLQQIKEQLHEMSNRKTNEDENIILRKNKTLNWANNSVVPLHRIYTLFEFTKKKNANEKITSISTNITYKIARKRLKIAIIDFYHEIELLKSYRIMNIEAFRKALKKITKVTGVNYLNFYMPKVIESYFGSSEINNNLMTETENIFAYYFEKSNRKNAIEKLRTKQKTAVYTLIIIIVINNTKDYSSSLFRVGLYLGISLPLLIEGLIYANKTLIGESSLLTKYLLQIWGGFFIILLFLLLFGINCYIWTKSKINYVFIFEFNTRHNLVWKQYLEIPSFIFLIFSLFFWLTFKNSSSFFTNYYPLFFITIITIILLNPLPYFHRESRKWFVISNLRLLLSGLCSVQFRDFFLGDQYNSLVYCFGNIEEIQCDTSHSKLSGAFQTIPGIFRFLQCLRRYYDSRNIFPHLINSGKYACTILTHILFSIWKMNYNSKFKALCITFALINSLYSSFWDLFMDFSLIQPYANHPFLKNNLTFKKYWVYYLIIIFDPILRFSWVLYFVYVKNLQYLPLITFIINIIEVFRRFLWNIFRVENEHSANVSHFRVSRNIPLPYTLSTLEKKNEEAAIENDIILKNKDSKHRFLNIAITASSYQQKHCEDFTRRKPDDLKKEKDFEINSDEFI</sequence>
<proteinExistence type="predicted"/>
<protein>
    <submittedName>
        <fullName evidence="1">Uncharacterized protein</fullName>
    </submittedName>
</protein>
<evidence type="ECO:0000313" key="1">
    <source>
        <dbReference type="EMBL" id="KAG4306400.1"/>
    </source>
</evidence>
<name>A0ACB7CGQ2_9ASCO</name>
<dbReference type="Proteomes" id="UP000768646">
    <property type="component" value="Unassembled WGS sequence"/>
</dbReference>
<evidence type="ECO:0000313" key="2">
    <source>
        <dbReference type="Proteomes" id="UP000768646"/>
    </source>
</evidence>